<evidence type="ECO:0000313" key="2">
    <source>
        <dbReference type="EMBL" id="HGU47457.1"/>
    </source>
</evidence>
<name>A0A7C4S1Y0_UNCW3</name>
<evidence type="ECO:0000313" key="1">
    <source>
        <dbReference type="EMBL" id="HGQ54927.1"/>
    </source>
</evidence>
<dbReference type="PROSITE" id="PS51257">
    <property type="entry name" value="PROKAR_LIPOPROTEIN"/>
    <property type="match status" value="1"/>
</dbReference>
<comment type="caution">
    <text evidence="2">The sequence shown here is derived from an EMBL/GenBank/DDBJ whole genome shotgun (WGS) entry which is preliminary data.</text>
</comment>
<evidence type="ECO:0008006" key="3">
    <source>
        <dbReference type="Google" id="ProtNLM"/>
    </source>
</evidence>
<dbReference type="EMBL" id="DSZH01000124">
    <property type="protein sequence ID" value="HGU47457.1"/>
    <property type="molecule type" value="Genomic_DNA"/>
</dbReference>
<protein>
    <recommendedName>
        <fullName evidence="3">Lipoprotein</fullName>
    </recommendedName>
</protein>
<organism evidence="2">
    <name type="scientific">candidate division WOR-3 bacterium</name>
    <dbReference type="NCBI Taxonomy" id="2052148"/>
    <lineage>
        <taxon>Bacteria</taxon>
        <taxon>Bacteria division WOR-3</taxon>
    </lineage>
</organism>
<accession>A0A7C4S1Y0</accession>
<proteinExistence type="predicted"/>
<dbReference type="EMBL" id="DTBX01000017">
    <property type="protein sequence ID" value="HGQ54927.1"/>
    <property type="molecule type" value="Genomic_DNA"/>
</dbReference>
<reference evidence="2" key="1">
    <citation type="journal article" date="2020" name="mSystems">
        <title>Genome- and Community-Level Interaction Insights into Carbon Utilization and Element Cycling Functions of Hydrothermarchaeota in Hydrothermal Sediment.</title>
        <authorList>
            <person name="Zhou Z."/>
            <person name="Liu Y."/>
            <person name="Xu W."/>
            <person name="Pan J."/>
            <person name="Luo Z.H."/>
            <person name="Li M."/>
        </authorList>
    </citation>
    <scope>NUCLEOTIDE SEQUENCE [LARGE SCALE GENOMIC DNA]</scope>
    <source>
        <strain evidence="2">SpSt-594</strain>
        <strain evidence="1">SpSt-655</strain>
    </source>
</reference>
<dbReference type="AlphaFoldDB" id="A0A7C4S1Y0"/>
<sequence>MKAKLSIFIGVISIVLLFISCGNEPPPPFFSGDGKDSAAIKTLLESEVLQVHLFEDNMFGEENYLVPVALTRGTYFDSLLKKDRPFMKFFPKAFGRKKISQRDSFNIVFIKDTTCHVYLIREFKDSLYILTDSVTPYLADSGYYANRFIAKETLIVKPFDAISWQVAYFEPVKKDTEPREWKLKKISGCQIIYAPDAEKAPIFYSPFGVIVSSPTKTCTIFELEYQRTADPSCSLKFSNRRLFYIDEGEYEKKDSLLYLPMDSLRVTCRYWLNPDDSVYTFVYYKDKETNNWQRILSSQKFVLPEGFNRFYVEGITYECLTHIKKEPRAIIWGIATRVK</sequence>
<gene>
    <name evidence="2" type="ORF">ENT60_02700</name>
    <name evidence="1" type="ORF">ENU28_00505</name>
</gene>